<evidence type="ECO:0000259" key="8">
    <source>
        <dbReference type="PROSITE" id="PS50878"/>
    </source>
</evidence>
<dbReference type="GO" id="GO:0004519">
    <property type="term" value="F:endonuclease activity"/>
    <property type="evidence" value="ECO:0007669"/>
    <property type="project" value="UniProtKB-KW"/>
</dbReference>
<dbReference type="CDD" id="cd01647">
    <property type="entry name" value="RT_LTR"/>
    <property type="match status" value="1"/>
</dbReference>
<keyword evidence="7" id="KW-0695">RNA-directed DNA polymerase</keyword>
<evidence type="ECO:0000256" key="1">
    <source>
        <dbReference type="ARBA" id="ARBA00022670"/>
    </source>
</evidence>
<keyword evidence="3" id="KW-0548">Nucleotidyltransferase</keyword>
<dbReference type="FunFam" id="3.10.10.10:FF:000007">
    <property type="entry name" value="Retrovirus-related Pol polyprotein from transposon 17.6-like Protein"/>
    <property type="match status" value="1"/>
</dbReference>
<proteinExistence type="predicted"/>
<dbReference type="GO" id="GO:0006508">
    <property type="term" value="P:proteolysis"/>
    <property type="evidence" value="ECO:0007669"/>
    <property type="project" value="UniProtKB-KW"/>
</dbReference>
<dbReference type="Gene3D" id="3.10.10.10">
    <property type="entry name" value="HIV Type 1 Reverse Transcriptase, subunit A, domain 1"/>
    <property type="match status" value="1"/>
</dbReference>
<dbReference type="InterPro" id="IPR050951">
    <property type="entry name" value="Retrovirus_Pol_polyprotein"/>
</dbReference>
<evidence type="ECO:0000256" key="3">
    <source>
        <dbReference type="ARBA" id="ARBA00022695"/>
    </source>
</evidence>
<evidence type="ECO:0000256" key="5">
    <source>
        <dbReference type="ARBA" id="ARBA00022759"/>
    </source>
</evidence>
<keyword evidence="10" id="KW-1185">Reference proteome</keyword>
<dbReference type="SUPFAM" id="SSF56672">
    <property type="entry name" value="DNA/RNA polymerases"/>
    <property type="match status" value="1"/>
</dbReference>
<dbReference type="STRING" id="67767.A0A0J7K6N5"/>
<evidence type="ECO:0000313" key="10">
    <source>
        <dbReference type="Proteomes" id="UP000036403"/>
    </source>
</evidence>
<dbReference type="GO" id="GO:0003964">
    <property type="term" value="F:RNA-directed DNA polymerase activity"/>
    <property type="evidence" value="ECO:0007669"/>
    <property type="project" value="UniProtKB-KW"/>
</dbReference>
<keyword evidence="2" id="KW-0808">Transferase</keyword>
<evidence type="ECO:0000256" key="7">
    <source>
        <dbReference type="ARBA" id="ARBA00022918"/>
    </source>
</evidence>
<evidence type="ECO:0000256" key="6">
    <source>
        <dbReference type="ARBA" id="ARBA00022801"/>
    </source>
</evidence>
<dbReference type="Proteomes" id="UP000036403">
    <property type="component" value="Unassembled WGS sequence"/>
</dbReference>
<keyword evidence="1" id="KW-0645">Protease</keyword>
<feature type="domain" description="Reverse transcriptase" evidence="8">
    <location>
        <begin position="82"/>
        <end position="260"/>
    </location>
</feature>
<dbReference type="InterPro" id="IPR043502">
    <property type="entry name" value="DNA/RNA_pol_sf"/>
</dbReference>
<evidence type="ECO:0000256" key="4">
    <source>
        <dbReference type="ARBA" id="ARBA00022722"/>
    </source>
</evidence>
<dbReference type="InterPro" id="IPR043128">
    <property type="entry name" value="Rev_trsase/Diguanyl_cyclase"/>
</dbReference>
<name>A0A0J7K6N5_LASNI</name>
<protein>
    <submittedName>
        <fullName evidence="9">Gag-pol polyprotein</fullName>
    </submittedName>
</protein>
<dbReference type="PaxDb" id="67767-A0A0J7K6N5"/>
<keyword evidence="5" id="KW-0255">Endonuclease</keyword>
<dbReference type="PANTHER" id="PTHR37984:SF5">
    <property type="entry name" value="PROTEIN NYNRIN-LIKE"/>
    <property type="match status" value="1"/>
</dbReference>
<organism evidence="9 10">
    <name type="scientific">Lasius niger</name>
    <name type="common">Black garden ant</name>
    <dbReference type="NCBI Taxonomy" id="67767"/>
    <lineage>
        <taxon>Eukaryota</taxon>
        <taxon>Metazoa</taxon>
        <taxon>Ecdysozoa</taxon>
        <taxon>Arthropoda</taxon>
        <taxon>Hexapoda</taxon>
        <taxon>Insecta</taxon>
        <taxon>Pterygota</taxon>
        <taxon>Neoptera</taxon>
        <taxon>Endopterygota</taxon>
        <taxon>Hymenoptera</taxon>
        <taxon>Apocrita</taxon>
        <taxon>Aculeata</taxon>
        <taxon>Formicoidea</taxon>
        <taxon>Formicidae</taxon>
        <taxon>Formicinae</taxon>
        <taxon>Lasius</taxon>
        <taxon>Lasius</taxon>
    </lineage>
</organism>
<dbReference type="EMBL" id="LBMM01012610">
    <property type="protein sequence ID" value="KMQ86113.1"/>
    <property type="molecule type" value="Genomic_DNA"/>
</dbReference>
<dbReference type="Gene3D" id="3.30.70.270">
    <property type="match status" value="2"/>
</dbReference>
<comment type="caution">
    <text evidence="9">The sequence shown here is derived from an EMBL/GenBank/DDBJ whole genome shotgun (WGS) entry which is preliminary data.</text>
</comment>
<evidence type="ECO:0000256" key="2">
    <source>
        <dbReference type="ARBA" id="ARBA00022679"/>
    </source>
</evidence>
<keyword evidence="6" id="KW-0378">Hydrolase</keyword>
<dbReference type="OrthoDB" id="7554877at2759"/>
<keyword evidence="4" id="KW-0540">Nuclease</keyword>
<dbReference type="InterPro" id="IPR000477">
    <property type="entry name" value="RT_dom"/>
</dbReference>
<accession>A0A0J7K6N5</accession>
<sequence>MELKGQLTSKSHTTISTIRPGSRYHDLLTKFPGLTKPRQAPTIKPYGVYHHIHTKGPPDAQPFRRLPPEKLKIAKMEFAHLIEAGICRPSSSPWAALLHLVPKKMTRVWRPCGDYRGLNAATTPDKYPLPHISDFAHGLYGKNIFSTLDLEKAYYHIPVAEEDVQKTAVITPFGLFEFTAMPFGLKNAAQTFQRFMNSIFQSLDYVYCYVDDILIASETHEKHLQHLQDVFKRLQTAGVTVNASKCVFGEEQVDFLGYRISGQGIKPLPDKVEVITNYPKPKTIIELRRFLGMLNYYRRCIKNAAHDQAVLNDYLKDSKKNDKRPIVWTSQANEAFDKCI</sequence>
<dbReference type="GO" id="GO:0008233">
    <property type="term" value="F:peptidase activity"/>
    <property type="evidence" value="ECO:0007669"/>
    <property type="project" value="UniProtKB-KW"/>
</dbReference>
<gene>
    <name evidence="9" type="ORF">RF55_15002</name>
</gene>
<dbReference type="Pfam" id="PF00078">
    <property type="entry name" value="RVT_1"/>
    <property type="match status" value="1"/>
</dbReference>
<reference evidence="9 10" key="1">
    <citation type="submission" date="2015-04" db="EMBL/GenBank/DDBJ databases">
        <title>Lasius niger genome sequencing.</title>
        <authorList>
            <person name="Konorov E.A."/>
            <person name="Nikitin M.A."/>
            <person name="Kirill M.V."/>
            <person name="Chang P."/>
        </authorList>
    </citation>
    <scope>NUCLEOTIDE SEQUENCE [LARGE SCALE GENOMIC DNA]</scope>
    <source>
        <tissue evidence="9">Whole</tissue>
    </source>
</reference>
<evidence type="ECO:0000313" key="9">
    <source>
        <dbReference type="EMBL" id="KMQ86113.1"/>
    </source>
</evidence>
<dbReference type="PROSITE" id="PS50878">
    <property type="entry name" value="RT_POL"/>
    <property type="match status" value="1"/>
</dbReference>
<dbReference type="PANTHER" id="PTHR37984">
    <property type="entry name" value="PROTEIN CBG26694"/>
    <property type="match status" value="1"/>
</dbReference>
<dbReference type="AlphaFoldDB" id="A0A0J7K6N5"/>